<comment type="caution">
    <text evidence="9">The sequence shown here is derived from an EMBL/GenBank/DDBJ whole genome shotgun (WGS) entry which is preliminary data.</text>
</comment>
<keyword evidence="3" id="KW-1003">Cell membrane</keyword>
<evidence type="ECO:0000256" key="4">
    <source>
        <dbReference type="ARBA" id="ARBA00022729"/>
    </source>
</evidence>
<dbReference type="SUPFAM" id="SSF53822">
    <property type="entry name" value="Periplasmic binding protein-like I"/>
    <property type="match status" value="1"/>
</dbReference>
<evidence type="ECO:0000259" key="8">
    <source>
        <dbReference type="Pfam" id="PF02608"/>
    </source>
</evidence>
<dbReference type="GO" id="GO:0005886">
    <property type="term" value="C:plasma membrane"/>
    <property type="evidence" value="ECO:0007669"/>
    <property type="project" value="UniProtKB-SubCell"/>
</dbReference>
<dbReference type="PANTHER" id="PTHR34296">
    <property type="entry name" value="TRANSCRIPTIONAL ACTIVATOR PROTEIN MED"/>
    <property type="match status" value="1"/>
</dbReference>
<protein>
    <submittedName>
        <fullName evidence="9">BMP family ABC transporter substrate-binding protein</fullName>
    </submittedName>
</protein>
<dbReference type="InterPro" id="IPR050957">
    <property type="entry name" value="BMP_lipoprotein"/>
</dbReference>
<dbReference type="Pfam" id="PF02608">
    <property type="entry name" value="Bmp"/>
    <property type="match status" value="1"/>
</dbReference>
<keyword evidence="6" id="KW-0449">Lipoprotein</keyword>
<dbReference type="AlphaFoldDB" id="A0A934X385"/>
<evidence type="ECO:0000256" key="7">
    <source>
        <dbReference type="SAM" id="SignalP"/>
    </source>
</evidence>
<dbReference type="EMBL" id="JADIXZ010000001">
    <property type="protein sequence ID" value="MBK6299543.1"/>
    <property type="molecule type" value="Genomic_DNA"/>
</dbReference>
<evidence type="ECO:0000256" key="1">
    <source>
        <dbReference type="ARBA" id="ARBA00004193"/>
    </source>
</evidence>
<keyword evidence="5" id="KW-0472">Membrane</keyword>
<evidence type="ECO:0000256" key="5">
    <source>
        <dbReference type="ARBA" id="ARBA00023136"/>
    </source>
</evidence>
<dbReference type="InterPro" id="IPR003760">
    <property type="entry name" value="PnrA-like"/>
</dbReference>
<evidence type="ECO:0000313" key="10">
    <source>
        <dbReference type="Proteomes" id="UP000718281"/>
    </source>
</evidence>
<feature type="domain" description="ABC transporter substrate-binding protein PnrA-like" evidence="8">
    <location>
        <begin position="52"/>
        <end position="351"/>
    </location>
</feature>
<dbReference type="Proteomes" id="UP000718281">
    <property type="component" value="Unassembled WGS sequence"/>
</dbReference>
<accession>A0A934X385</accession>
<name>A0A934X385_9MICO</name>
<evidence type="ECO:0000256" key="3">
    <source>
        <dbReference type="ARBA" id="ARBA00022475"/>
    </source>
</evidence>
<evidence type="ECO:0000256" key="2">
    <source>
        <dbReference type="ARBA" id="ARBA00008610"/>
    </source>
</evidence>
<feature type="chain" id="PRO_5037278607" evidence="7">
    <location>
        <begin position="31"/>
        <end position="353"/>
    </location>
</feature>
<feature type="signal peptide" evidence="7">
    <location>
        <begin position="1"/>
        <end position="30"/>
    </location>
</feature>
<evidence type="ECO:0000256" key="6">
    <source>
        <dbReference type="ARBA" id="ARBA00023288"/>
    </source>
</evidence>
<proteinExistence type="inferred from homology"/>
<dbReference type="Gene3D" id="3.40.50.2300">
    <property type="match status" value="2"/>
</dbReference>
<keyword evidence="4 7" id="KW-0732">Signal</keyword>
<dbReference type="CDD" id="cd06354">
    <property type="entry name" value="PBP1_PrnA-like"/>
    <property type="match status" value="1"/>
</dbReference>
<gene>
    <name evidence="9" type="ORF">IPF40_00335</name>
</gene>
<comment type="subcellular location">
    <subcellularLocation>
        <location evidence="1">Cell membrane</location>
        <topology evidence="1">Lipid-anchor</topology>
    </subcellularLocation>
</comment>
<dbReference type="PROSITE" id="PS51257">
    <property type="entry name" value="PROKAR_LIPOPROTEIN"/>
    <property type="match status" value="1"/>
</dbReference>
<dbReference type="InterPro" id="IPR028082">
    <property type="entry name" value="Peripla_BP_I"/>
</dbReference>
<dbReference type="PANTHER" id="PTHR34296:SF2">
    <property type="entry name" value="ABC TRANSPORTER GUANOSINE-BINDING PROTEIN NUPN"/>
    <property type="match status" value="1"/>
</dbReference>
<comment type="similarity">
    <text evidence="2">Belongs to the BMP lipoprotein family.</text>
</comment>
<reference evidence="9 10" key="1">
    <citation type="submission" date="2020-10" db="EMBL/GenBank/DDBJ databases">
        <title>Connecting structure to function with the recovery of over 1000 high-quality activated sludge metagenome-assembled genomes encoding full-length rRNA genes using long-read sequencing.</title>
        <authorList>
            <person name="Singleton C.M."/>
            <person name="Petriglieri F."/>
            <person name="Kristensen J.M."/>
            <person name="Kirkegaard R.H."/>
            <person name="Michaelsen T.Y."/>
            <person name="Andersen M.H."/>
            <person name="Karst S.M."/>
            <person name="Dueholm M.S."/>
            <person name="Nielsen P.H."/>
            <person name="Albertsen M."/>
        </authorList>
    </citation>
    <scope>NUCLEOTIDE SEQUENCE [LARGE SCALE GENOMIC DNA]</scope>
    <source>
        <strain evidence="9">AalE_18-Q3-R2-46_BAT3C.188</strain>
    </source>
</reference>
<sequence length="353" mass="36070">MEEIPLRHSIKAAALLTVAALGLAACSSSASTTTTTTAASTAGAPAAGALKVGMAFDTGGRGDGTFNDLAVKGLERAAKELGATAKELSPNADGTNRADLLRQLADGGYSPIFGVGYNYGEPMDQVAKEYPKVQFVRIDGAPSTVANVAVMDFAEQEGSFLVGVAAALKSKTHHVGFIGGNESVVINRFGAGFAQGAKAADPTIVVDDKRLAAADSGAGFGDVPGAKVAAAAMYQNGADIVFTAAGGSFAGSFPAAKDAGKLVIGVDSDQFNTVSDAALKPLILTSMIKRVDNAVFLSVQAFKTTRKLTSHSYNLKDEGVAYSTSGGFVDDIKSKLEDYKAKIIAGTIVVNTK</sequence>
<organism evidence="9 10">
    <name type="scientific">Candidatus Phosphoribacter hodrii</name>
    <dbReference type="NCBI Taxonomy" id="2953743"/>
    <lineage>
        <taxon>Bacteria</taxon>
        <taxon>Bacillati</taxon>
        <taxon>Actinomycetota</taxon>
        <taxon>Actinomycetes</taxon>
        <taxon>Micrococcales</taxon>
        <taxon>Dermatophilaceae</taxon>
        <taxon>Candidatus Phosphoribacter</taxon>
    </lineage>
</organism>
<evidence type="ECO:0000313" key="9">
    <source>
        <dbReference type="EMBL" id="MBK6299543.1"/>
    </source>
</evidence>